<feature type="compositionally biased region" description="Basic residues" evidence="1">
    <location>
        <begin position="518"/>
        <end position="531"/>
    </location>
</feature>
<dbReference type="InterPro" id="IPR050454">
    <property type="entry name" value="RTT106/SSRP1_HistChap/FACT"/>
</dbReference>
<dbReference type="Gene3D" id="2.30.29.30">
    <property type="entry name" value="Pleckstrin-homology domain (PH domain)/Phosphotyrosine-binding domain (PTB)"/>
    <property type="match status" value="1"/>
</dbReference>
<protein>
    <recommendedName>
        <fullName evidence="2">Histone chaperone RTT106/FACT complex subunit SPT16-like middle domain-containing protein</fullName>
    </recommendedName>
</protein>
<dbReference type="AlphaFoldDB" id="A0A448YW47"/>
<organism evidence="3 4">
    <name type="scientific">Pseudo-nitzschia multistriata</name>
    <dbReference type="NCBI Taxonomy" id="183589"/>
    <lineage>
        <taxon>Eukaryota</taxon>
        <taxon>Sar</taxon>
        <taxon>Stramenopiles</taxon>
        <taxon>Ochrophyta</taxon>
        <taxon>Bacillariophyta</taxon>
        <taxon>Bacillariophyceae</taxon>
        <taxon>Bacillariophycidae</taxon>
        <taxon>Bacillariales</taxon>
        <taxon>Bacillariaceae</taxon>
        <taxon>Pseudo-nitzschia</taxon>
    </lineage>
</organism>
<dbReference type="GO" id="GO:0042393">
    <property type="term" value="F:histone binding"/>
    <property type="evidence" value="ECO:0007669"/>
    <property type="project" value="TreeGrafter"/>
</dbReference>
<dbReference type="PANTHER" id="PTHR45849">
    <property type="entry name" value="FACT COMPLEX SUBUNIT SSRP1"/>
    <property type="match status" value="1"/>
</dbReference>
<dbReference type="SUPFAM" id="SSF50729">
    <property type="entry name" value="PH domain-like"/>
    <property type="match status" value="1"/>
</dbReference>
<reference evidence="3 4" key="1">
    <citation type="submission" date="2019-01" db="EMBL/GenBank/DDBJ databases">
        <authorList>
            <person name="Ferrante I. M."/>
        </authorList>
    </citation>
    <scope>NUCLEOTIDE SEQUENCE [LARGE SCALE GENOMIC DNA]</scope>
    <source>
        <strain evidence="3 4">B856</strain>
    </source>
</reference>
<feature type="compositionally biased region" description="Low complexity" evidence="1">
    <location>
        <begin position="412"/>
        <end position="426"/>
    </location>
</feature>
<dbReference type="EMBL" id="CAACVS010000016">
    <property type="protein sequence ID" value="VEU34011.1"/>
    <property type="molecule type" value="Genomic_DNA"/>
</dbReference>
<evidence type="ECO:0000256" key="1">
    <source>
        <dbReference type="SAM" id="MobiDB-lite"/>
    </source>
</evidence>
<dbReference type="PANTHER" id="PTHR45849:SF1">
    <property type="entry name" value="FACT COMPLEX SUBUNIT SSRP1"/>
    <property type="match status" value="1"/>
</dbReference>
<feature type="domain" description="Histone chaperone RTT106/FACT complex subunit SPT16-like middle" evidence="2">
    <location>
        <begin position="290"/>
        <end position="393"/>
    </location>
</feature>
<dbReference type="SMART" id="SM01287">
    <property type="entry name" value="Rtt106"/>
    <property type="match status" value="1"/>
</dbReference>
<evidence type="ECO:0000259" key="2">
    <source>
        <dbReference type="SMART" id="SM01287"/>
    </source>
</evidence>
<accession>A0A448YW47</accession>
<feature type="region of interest" description="Disordered" evidence="1">
    <location>
        <begin position="492"/>
        <end position="531"/>
    </location>
</feature>
<dbReference type="GO" id="GO:0035101">
    <property type="term" value="C:FACT complex"/>
    <property type="evidence" value="ECO:0007669"/>
    <property type="project" value="TreeGrafter"/>
</dbReference>
<dbReference type="InterPro" id="IPR013719">
    <property type="entry name" value="RTT106/SPT16-like_middle_dom"/>
</dbReference>
<evidence type="ECO:0000313" key="4">
    <source>
        <dbReference type="Proteomes" id="UP000291116"/>
    </source>
</evidence>
<dbReference type="OrthoDB" id="498543at2759"/>
<name>A0A448YW47_9STRA</name>
<gene>
    <name evidence="3" type="ORF">PSNMU_V1.4_AUG-EV-PASAV3_0006010</name>
</gene>
<feature type="region of interest" description="Disordered" evidence="1">
    <location>
        <begin position="395"/>
        <end position="478"/>
    </location>
</feature>
<proteinExistence type="predicted"/>
<dbReference type="Proteomes" id="UP000291116">
    <property type="component" value="Unassembled WGS sequence"/>
</dbReference>
<sequence>MQQEPQSVSLSPVAAVTTTTSTASTAAAPSPFFSLATCSPRELAEALVRERGREEAAAILGGASGWLGSLPLPVAPARVASGPVSPELAQGTKLLGRPLLEEAVEVSVLSPRMGKFRLEVHEDGLVATKASDPSVSFCVARDRASGRGSTAGSCSHVLVFPKPEDCKKIVYNRKHACHSSSSSLSSKTPKKVGAALVVLHLSAPLEIPKQKRPATQICFGLPTEAKKGPIGPVPAQAGTSSGDDPAGAWAGLLGRALGGTLVRVLQGDTGGQPFFESHNPPGTSTTTAGMPFVGCYSGVNDGVLFPLEEGLLFYKPPRFLPRAVLHSIACGRGGSGSDSSRYVDLVLKVTGQASETAEGEACVETVEFTNIQREETGVLNDYIHNVLIPAMASDADKKNRTDHDDDCGGESSGAEAAAADAAASDGETTEEEASGGKDDDDDDEDFLGPETDESEDEADRGREGSPYHCYGGNDGDGIAEVVADDFAGELVRNKRKNSGGDGSSSTESEDESEGGGGRRPRSSKRLFRRGA</sequence>
<dbReference type="GO" id="GO:0031491">
    <property type="term" value="F:nucleosome binding"/>
    <property type="evidence" value="ECO:0007669"/>
    <property type="project" value="TreeGrafter"/>
</dbReference>
<feature type="compositionally biased region" description="Acidic residues" evidence="1">
    <location>
        <begin position="427"/>
        <end position="458"/>
    </location>
</feature>
<dbReference type="Pfam" id="PF08512">
    <property type="entry name" value="Rttp106-like_middle"/>
    <property type="match status" value="1"/>
</dbReference>
<keyword evidence="4" id="KW-1185">Reference proteome</keyword>
<dbReference type="InterPro" id="IPR011993">
    <property type="entry name" value="PH-like_dom_sf"/>
</dbReference>
<evidence type="ECO:0000313" key="3">
    <source>
        <dbReference type="EMBL" id="VEU34011.1"/>
    </source>
</evidence>